<accession>A0A1Y2AW84</accession>
<evidence type="ECO:0000256" key="3">
    <source>
        <dbReference type="SAM" id="SignalP"/>
    </source>
</evidence>
<feature type="region of interest" description="Disordered" evidence="2">
    <location>
        <begin position="165"/>
        <end position="184"/>
    </location>
</feature>
<dbReference type="SUPFAM" id="SSF57180">
    <property type="entry name" value="Cellulose-binding domain"/>
    <property type="match status" value="1"/>
</dbReference>
<keyword evidence="6" id="KW-1185">Reference proteome</keyword>
<dbReference type="GO" id="GO:0030248">
    <property type="term" value="F:cellulose binding"/>
    <property type="evidence" value="ECO:0007669"/>
    <property type="project" value="InterPro"/>
</dbReference>
<feature type="region of interest" description="Disordered" evidence="2">
    <location>
        <begin position="395"/>
        <end position="435"/>
    </location>
</feature>
<organism evidence="5 6">
    <name type="scientific">Neocallimastix californiae</name>
    <dbReference type="NCBI Taxonomy" id="1754190"/>
    <lineage>
        <taxon>Eukaryota</taxon>
        <taxon>Fungi</taxon>
        <taxon>Fungi incertae sedis</taxon>
        <taxon>Chytridiomycota</taxon>
        <taxon>Chytridiomycota incertae sedis</taxon>
        <taxon>Neocallimastigomycetes</taxon>
        <taxon>Neocallimastigales</taxon>
        <taxon>Neocallimastigaceae</taxon>
        <taxon>Neocallimastix</taxon>
    </lineage>
</organism>
<dbReference type="GO" id="GO:0005975">
    <property type="term" value="P:carbohydrate metabolic process"/>
    <property type="evidence" value="ECO:0007669"/>
    <property type="project" value="InterPro"/>
</dbReference>
<protein>
    <recommendedName>
        <fullName evidence="4">CBM1 domain-containing protein</fullName>
    </recommendedName>
</protein>
<evidence type="ECO:0000313" key="6">
    <source>
        <dbReference type="Proteomes" id="UP000193920"/>
    </source>
</evidence>
<evidence type="ECO:0000259" key="4">
    <source>
        <dbReference type="PROSITE" id="PS51164"/>
    </source>
</evidence>
<keyword evidence="1 3" id="KW-0732">Signal</keyword>
<dbReference type="EMBL" id="MCOG01000198">
    <property type="protein sequence ID" value="ORY26829.1"/>
    <property type="molecule type" value="Genomic_DNA"/>
</dbReference>
<dbReference type="SMART" id="SM00236">
    <property type="entry name" value="fCBD"/>
    <property type="match status" value="1"/>
</dbReference>
<dbReference type="AlphaFoldDB" id="A0A1Y2AW84"/>
<dbReference type="InterPro" id="IPR035971">
    <property type="entry name" value="CBD_sf"/>
</dbReference>
<name>A0A1Y2AW84_9FUNG</name>
<dbReference type="PROSITE" id="PS51164">
    <property type="entry name" value="CBM1_2"/>
    <property type="match status" value="1"/>
</dbReference>
<evidence type="ECO:0000256" key="2">
    <source>
        <dbReference type="SAM" id="MobiDB-lite"/>
    </source>
</evidence>
<dbReference type="Pfam" id="PF00734">
    <property type="entry name" value="CBM_1"/>
    <property type="match status" value="1"/>
</dbReference>
<reference evidence="5 6" key="1">
    <citation type="submission" date="2016-08" db="EMBL/GenBank/DDBJ databases">
        <title>A Parts List for Fungal Cellulosomes Revealed by Comparative Genomics.</title>
        <authorList>
            <consortium name="DOE Joint Genome Institute"/>
            <person name="Haitjema C.H."/>
            <person name="Gilmore S.P."/>
            <person name="Henske J.K."/>
            <person name="Solomon K.V."/>
            <person name="De Groot R."/>
            <person name="Kuo A."/>
            <person name="Mondo S.J."/>
            <person name="Salamov A.A."/>
            <person name="Labutti K."/>
            <person name="Zhao Z."/>
            <person name="Chiniquy J."/>
            <person name="Barry K."/>
            <person name="Brewer H.M."/>
            <person name="Purvine S.O."/>
            <person name="Wright A.T."/>
            <person name="Boxma B."/>
            <person name="Van Alen T."/>
            <person name="Hackstein J.H."/>
            <person name="Baker S.E."/>
            <person name="Grigoriev I.V."/>
            <person name="O'Malley M.A."/>
        </authorList>
    </citation>
    <scope>NUCLEOTIDE SEQUENCE [LARGE SCALE GENOMIC DNA]</scope>
    <source>
        <strain evidence="5 6">G1</strain>
    </source>
</reference>
<dbReference type="Proteomes" id="UP000193920">
    <property type="component" value="Unassembled WGS sequence"/>
</dbReference>
<dbReference type="InterPro" id="IPR000254">
    <property type="entry name" value="CBD"/>
</dbReference>
<sequence length="543" mass="58862">MHLYNITFFLFSVLTVFAQNAYKTLPNTRTSTTKISSTSSNKPISYESCKANCRSIHSSTSKSLDWCFEDCIKFLRNKPGKTLPGKTLPGKTISTTTTTTTTSTEVLATSTSSNEPTSYESCKASCRSIHSSTSKSLDWCFEDCIKFLRNKPVKTLPPLKTFTTSTSKPGKTLPPYTPYSEKTISTTTTTTSTEVLAISTSSNEPTSYESCKANCRSIHSSTSKSLDWCFEDCIKFLRNKPGKTLTGKTLPGKTISTTTTTTTTSIEVLATSTSSNEPTSYESCKANCRSIHSSTSKSLDWCFEDCIKFLRNKPGKTLPGKTLPGKTISTTTTTTTTSIEVLATSTSSNEPTSYESCKANCRSIHSSTSKSLDWCFEDCIKFLRNKTEKTLPVKTLPPLKTSTTSTTKPGKTLPPLTSSTTSTKSIPTSTKTTPISTKTIPISTKTIPISTKTIPISTKTIPISTKTIPTGDCVPSTVTVKEKITITEKVTVTVTNNGQQTPIVQENCAGKYGQCGGKGFNGPTCCQQGLSCKLVNEWYSQCL</sequence>
<proteinExistence type="predicted"/>
<gene>
    <name evidence="5" type="ORF">LY90DRAFT_706010</name>
</gene>
<comment type="caution">
    <text evidence="5">The sequence shown here is derived from an EMBL/GenBank/DDBJ whole genome shotgun (WGS) entry which is preliminary data.</text>
</comment>
<feature type="chain" id="PRO_5012305151" description="CBM1 domain-containing protein" evidence="3">
    <location>
        <begin position="19"/>
        <end position="543"/>
    </location>
</feature>
<feature type="domain" description="CBM1" evidence="4">
    <location>
        <begin position="507"/>
        <end position="543"/>
    </location>
</feature>
<evidence type="ECO:0000256" key="1">
    <source>
        <dbReference type="ARBA" id="ARBA00022729"/>
    </source>
</evidence>
<dbReference type="OrthoDB" id="444269at2759"/>
<feature type="signal peptide" evidence="3">
    <location>
        <begin position="1"/>
        <end position="18"/>
    </location>
</feature>
<dbReference type="GO" id="GO:0005576">
    <property type="term" value="C:extracellular region"/>
    <property type="evidence" value="ECO:0007669"/>
    <property type="project" value="InterPro"/>
</dbReference>
<evidence type="ECO:0000313" key="5">
    <source>
        <dbReference type="EMBL" id="ORY26829.1"/>
    </source>
</evidence>
<dbReference type="PROSITE" id="PS00562">
    <property type="entry name" value="CBM1_1"/>
    <property type="match status" value="1"/>
</dbReference>